<accession>A0A1M4ZJ98</accession>
<organism evidence="1 2">
    <name type="scientific">Fodinibius roseus</name>
    <dbReference type="NCBI Taxonomy" id="1194090"/>
    <lineage>
        <taxon>Bacteria</taxon>
        <taxon>Pseudomonadati</taxon>
        <taxon>Balneolota</taxon>
        <taxon>Balneolia</taxon>
        <taxon>Balneolales</taxon>
        <taxon>Balneolaceae</taxon>
        <taxon>Fodinibius</taxon>
    </lineage>
</organism>
<dbReference type="Proteomes" id="UP000184041">
    <property type="component" value="Unassembled WGS sequence"/>
</dbReference>
<dbReference type="AlphaFoldDB" id="A0A1M4ZJ98"/>
<proteinExistence type="predicted"/>
<keyword evidence="2" id="KW-1185">Reference proteome</keyword>
<gene>
    <name evidence="1" type="ORF">SAMN05443144_10649</name>
</gene>
<dbReference type="RefSeq" id="WP_073061365.1">
    <property type="nucleotide sequence ID" value="NZ_FQUS01000006.1"/>
</dbReference>
<name>A0A1M4ZJ98_9BACT</name>
<reference evidence="1 2" key="1">
    <citation type="submission" date="2016-11" db="EMBL/GenBank/DDBJ databases">
        <authorList>
            <person name="Jaros S."/>
            <person name="Januszkiewicz K."/>
            <person name="Wedrychowicz H."/>
        </authorList>
    </citation>
    <scope>NUCLEOTIDE SEQUENCE [LARGE SCALE GENOMIC DNA]</scope>
    <source>
        <strain evidence="1 2">DSM 21986</strain>
    </source>
</reference>
<evidence type="ECO:0000313" key="1">
    <source>
        <dbReference type="EMBL" id="SHF18123.1"/>
    </source>
</evidence>
<sequence length="83" mass="9806">MDIKFVNRKKINKAKKRSSKYKPLLEALDKLEVGGDAIEVPYEDDKNVNSMRTAVYQYNKDKGVKIKSGKDEDRKKIYFYREE</sequence>
<protein>
    <submittedName>
        <fullName evidence="1">Uncharacterized protein</fullName>
    </submittedName>
</protein>
<dbReference type="OrthoDB" id="1525320at2"/>
<evidence type="ECO:0000313" key="2">
    <source>
        <dbReference type="Proteomes" id="UP000184041"/>
    </source>
</evidence>
<dbReference type="EMBL" id="FQUS01000006">
    <property type="protein sequence ID" value="SHF18123.1"/>
    <property type="molecule type" value="Genomic_DNA"/>
</dbReference>